<dbReference type="Pfam" id="PF00589">
    <property type="entry name" value="Phage_integrase"/>
    <property type="match status" value="1"/>
</dbReference>
<organism evidence="4 5">
    <name type="scientific">Deinococcus xinjiangensis</name>
    <dbReference type="NCBI Taxonomy" id="457454"/>
    <lineage>
        <taxon>Bacteria</taxon>
        <taxon>Thermotogati</taxon>
        <taxon>Deinococcota</taxon>
        <taxon>Deinococci</taxon>
        <taxon>Deinococcales</taxon>
        <taxon>Deinococcaceae</taxon>
        <taxon>Deinococcus</taxon>
    </lineage>
</organism>
<proteinExistence type="predicted"/>
<accession>A0ABP9V6V1</accession>
<dbReference type="Pfam" id="PF13102">
    <property type="entry name" value="Phage_int_SAM_5"/>
    <property type="match status" value="1"/>
</dbReference>
<evidence type="ECO:0000313" key="5">
    <source>
        <dbReference type="Proteomes" id="UP001458946"/>
    </source>
</evidence>
<dbReference type="InterPro" id="IPR025269">
    <property type="entry name" value="SAM-like_dom"/>
</dbReference>
<keyword evidence="5" id="KW-1185">Reference proteome</keyword>
<gene>
    <name evidence="4" type="primary">xerC_1</name>
    <name evidence="4" type="ORF">Dxin01_00082</name>
</gene>
<dbReference type="InterPro" id="IPR011010">
    <property type="entry name" value="DNA_brk_join_enz"/>
</dbReference>
<evidence type="ECO:0000256" key="2">
    <source>
        <dbReference type="ARBA" id="ARBA00023172"/>
    </source>
</evidence>
<dbReference type="PROSITE" id="PS51898">
    <property type="entry name" value="TYR_RECOMBINASE"/>
    <property type="match status" value="1"/>
</dbReference>
<evidence type="ECO:0000256" key="1">
    <source>
        <dbReference type="ARBA" id="ARBA00023125"/>
    </source>
</evidence>
<feature type="domain" description="Tyr recombinase" evidence="3">
    <location>
        <begin position="135"/>
        <end position="317"/>
    </location>
</feature>
<evidence type="ECO:0000313" key="4">
    <source>
        <dbReference type="EMBL" id="GAA5500361.1"/>
    </source>
</evidence>
<dbReference type="Gene3D" id="1.10.150.130">
    <property type="match status" value="1"/>
</dbReference>
<keyword evidence="1" id="KW-0238">DNA-binding</keyword>
<dbReference type="InterPro" id="IPR013762">
    <property type="entry name" value="Integrase-like_cat_sf"/>
</dbReference>
<dbReference type="Gene3D" id="1.10.443.10">
    <property type="entry name" value="Intergrase catalytic core"/>
    <property type="match status" value="1"/>
</dbReference>
<dbReference type="Proteomes" id="UP001458946">
    <property type="component" value="Unassembled WGS sequence"/>
</dbReference>
<dbReference type="PANTHER" id="PTHR30349">
    <property type="entry name" value="PHAGE INTEGRASE-RELATED"/>
    <property type="match status" value="1"/>
</dbReference>
<keyword evidence="2" id="KW-0233">DNA recombination</keyword>
<evidence type="ECO:0000259" key="3">
    <source>
        <dbReference type="PROSITE" id="PS51898"/>
    </source>
</evidence>
<comment type="caution">
    <text evidence="4">The sequence shown here is derived from an EMBL/GenBank/DDBJ whole genome shotgun (WGS) entry which is preliminary data.</text>
</comment>
<dbReference type="PANTHER" id="PTHR30349:SF81">
    <property type="entry name" value="TYROSINE RECOMBINASE XERC"/>
    <property type="match status" value="1"/>
</dbReference>
<protein>
    <submittedName>
        <fullName evidence="4">Tyrosine recombinase XerC</fullName>
    </submittedName>
</protein>
<dbReference type="InterPro" id="IPR050090">
    <property type="entry name" value="Tyrosine_recombinase_XerCD"/>
</dbReference>
<dbReference type="InterPro" id="IPR010998">
    <property type="entry name" value="Integrase_recombinase_N"/>
</dbReference>
<reference evidence="4 5" key="1">
    <citation type="submission" date="2024-02" db="EMBL/GenBank/DDBJ databases">
        <title>Deinococcus xinjiangensis NBRC 107630.</title>
        <authorList>
            <person name="Ichikawa N."/>
            <person name="Katano-Makiyama Y."/>
            <person name="Hidaka K."/>
        </authorList>
    </citation>
    <scope>NUCLEOTIDE SEQUENCE [LARGE SCALE GENOMIC DNA]</scope>
    <source>
        <strain evidence="4 5">NBRC 107630</strain>
    </source>
</reference>
<dbReference type="InterPro" id="IPR002104">
    <property type="entry name" value="Integrase_catalytic"/>
</dbReference>
<dbReference type="EMBL" id="BAABRN010000001">
    <property type="protein sequence ID" value="GAA5500361.1"/>
    <property type="molecule type" value="Genomic_DNA"/>
</dbReference>
<dbReference type="RefSeq" id="WP_353540348.1">
    <property type="nucleotide sequence ID" value="NZ_BAABRN010000001.1"/>
</dbReference>
<dbReference type="SUPFAM" id="SSF56349">
    <property type="entry name" value="DNA breaking-rejoining enzymes"/>
    <property type="match status" value="1"/>
</dbReference>
<sequence length="328" mass="37606">MPKQPAKPRAGWSRRNRQPSITSLDALWEGFFYNLRVKRRSHNTLAYYAVTQRMLGRFTEEYPHWPRDMQDLTVQHLRAFSVWLERGAPDRKPCGPGGLHAHVRAVKALMTWAYREELLARNPAERYERPKLPRKRLPSVTPEQAQKVFRQAKETDQPRRDLALVRVLYDSGLRVSELCDLKLADLDPARGLLTVQSGKGDKSRTVPLGTRAFSALAAYLQKERDPLHEGIQHVFLARTGRPLGTSGVAQRLEMIAQACRLNKSDITPHAFRRGFAVEYLRQGGDVFTLQTIMGHVSLDMTRRYVQYLDEDLKSAHLRFSPGDRLTGR</sequence>
<name>A0ABP9V6V1_9DEIO</name>